<dbReference type="AlphaFoldDB" id="A0A969WBW1"/>
<keyword evidence="1" id="KW-0812">Transmembrane</keyword>
<feature type="transmembrane region" description="Helical" evidence="1">
    <location>
        <begin position="57"/>
        <end position="79"/>
    </location>
</feature>
<sequence>MNSHSDSRADTHRDDEDAWLRQLLREDGEQAPHLDDAGFTMQVLQTLPPPRDHGPDWIGGLVMIGMLGFALLFVTGLLVHPADHAAELAGHAVRQLFAHLLDFRLDQLWPWLGMLLALGFTGTALLDD</sequence>
<keyword evidence="1" id="KW-0472">Membrane</keyword>
<dbReference type="Proteomes" id="UP000653472">
    <property type="component" value="Unassembled WGS sequence"/>
</dbReference>
<evidence type="ECO:0000256" key="1">
    <source>
        <dbReference type="SAM" id="Phobius"/>
    </source>
</evidence>
<keyword evidence="3" id="KW-1185">Reference proteome</keyword>
<comment type="caution">
    <text evidence="2">The sequence shown here is derived from an EMBL/GenBank/DDBJ whole genome shotgun (WGS) entry which is preliminary data.</text>
</comment>
<feature type="transmembrane region" description="Helical" evidence="1">
    <location>
        <begin position="108"/>
        <end position="126"/>
    </location>
</feature>
<dbReference type="RefSeq" id="WP_168148587.1">
    <property type="nucleotide sequence ID" value="NZ_JAAVXB010000007.1"/>
</dbReference>
<proteinExistence type="predicted"/>
<dbReference type="EMBL" id="JAAVXB010000007">
    <property type="protein sequence ID" value="NKF23260.1"/>
    <property type="molecule type" value="Genomic_DNA"/>
</dbReference>
<name>A0A969WBW1_9GAMM</name>
<reference evidence="2" key="1">
    <citation type="submission" date="2020-03" db="EMBL/GenBank/DDBJ databases">
        <title>Solimonas marina sp. nov., isolated from deep seawater of the Pacific Ocean.</title>
        <authorList>
            <person name="Liu X."/>
            <person name="Lai Q."/>
            <person name="Sun F."/>
            <person name="Gai Y."/>
            <person name="Li G."/>
            <person name="Shao Z."/>
        </authorList>
    </citation>
    <scope>NUCLEOTIDE SEQUENCE</scope>
    <source>
        <strain evidence="2">C16B3</strain>
    </source>
</reference>
<accession>A0A969WBW1</accession>
<evidence type="ECO:0000313" key="3">
    <source>
        <dbReference type="Proteomes" id="UP000653472"/>
    </source>
</evidence>
<protein>
    <submittedName>
        <fullName evidence="2">Uncharacterized protein</fullName>
    </submittedName>
</protein>
<keyword evidence="1" id="KW-1133">Transmembrane helix</keyword>
<gene>
    <name evidence="2" type="ORF">G7Y82_13140</name>
</gene>
<evidence type="ECO:0000313" key="2">
    <source>
        <dbReference type="EMBL" id="NKF23260.1"/>
    </source>
</evidence>
<organism evidence="2 3">
    <name type="scientific">Solimonas marina</name>
    <dbReference type="NCBI Taxonomy" id="2714601"/>
    <lineage>
        <taxon>Bacteria</taxon>
        <taxon>Pseudomonadati</taxon>
        <taxon>Pseudomonadota</taxon>
        <taxon>Gammaproteobacteria</taxon>
        <taxon>Nevskiales</taxon>
        <taxon>Nevskiaceae</taxon>
        <taxon>Solimonas</taxon>
    </lineage>
</organism>